<proteinExistence type="inferred from homology"/>
<evidence type="ECO:0000256" key="3">
    <source>
        <dbReference type="ARBA" id="ARBA00022475"/>
    </source>
</evidence>
<evidence type="ECO:0000256" key="7">
    <source>
        <dbReference type="SAM" id="MobiDB-lite"/>
    </source>
</evidence>
<dbReference type="Gene3D" id="2.60.40.2880">
    <property type="entry name" value="MmpS1-5, C-terminal soluble domain"/>
    <property type="match status" value="1"/>
</dbReference>
<comment type="similarity">
    <text evidence="2">Belongs to the MmpS family.</text>
</comment>
<keyword evidence="5 8" id="KW-1133">Transmembrane helix</keyword>
<feature type="region of interest" description="Disordered" evidence="7">
    <location>
        <begin position="1"/>
        <end position="70"/>
    </location>
</feature>
<evidence type="ECO:0000256" key="4">
    <source>
        <dbReference type="ARBA" id="ARBA00022692"/>
    </source>
</evidence>
<dbReference type="Proteomes" id="UP000198217">
    <property type="component" value="Chromosome I"/>
</dbReference>
<evidence type="ECO:0000313" key="9">
    <source>
        <dbReference type="EMBL" id="SCG35233.1"/>
    </source>
</evidence>
<feature type="compositionally biased region" description="Pro residues" evidence="7">
    <location>
        <begin position="7"/>
        <end position="26"/>
    </location>
</feature>
<keyword evidence="4 8" id="KW-0812">Transmembrane</keyword>
<feature type="compositionally biased region" description="Low complexity" evidence="7">
    <location>
        <begin position="125"/>
        <end position="143"/>
    </location>
</feature>
<dbReference type="AlphaFoldDB" id="A0A1C5GNC8"/>
<dbReference type="InterPro" id="IPR008693">
    <property type="entry name" value="MmpS"/>
</dbReference>
<reference evidence="9 10" key="1">
    <citation type="submission" date="2016-06" db="EMBL/GenBank/DDBJ databases">
        <authorList>
            <person name="Kjaerup R.B."/>
            <person name="Dalgaard T.S."/>
            <person name="Juul-Madsen H.R."/>
        </authorList>
    </citation>
    <scope>NUCLEOTIDE SEQUENCE [LARGE SCALE GENOMIC DNA]</scope>
    <source>
        <strain evidence="9 10">DSM 43904</strain>
    </source>
</reference>
<accession>A0A1C5GNC8</accession>
<dbReference type="EMBL" id="LT607750">
    <property type="protein sequence ID" value="SCG35233.1"/>
    <property type="molecule type" value="Genomic_DNA"/>
</dbReference>
<evidence type="ECO:0000256" key="6">
    <source>
        <dbReference type="ARBA" id="ARBA00023136"/>
    </source>
</evidence>
<evidence type="ECO:0000256" key="8">
    <source>
        <dbReference type="SAM" id="Phobius"/>
    </source>
</evidence>
<evidence type="ECO:0000313" key="10">
    <source>
        <dbReference type="Proteomes" id="UP000198217"/>
    </source>
</evidence>
<organism evidence="9 10">
    <name type="scientific">Micromonospora echinaurantiaca</name>
    <dbReference type="NCBI Taxonomy" id="47857"/>
    <lineage>
        <taxon>Bacteria</taxon>
        <taxon>Bacillati</taxon>
        <taxon>Actinomycetota</taxon>
        <taxon>Actinomycetes</taxon>
        <taxon>Micromonosporales</taxon>
        <taxon>Micromonosporaceae</taxon>
        <taxon>Micromonospora</taxon>
    </lineage>
</organism>
<gene>
    <name evidence="9" type="ORF">GA0070609_0066</name>
</gene>
<dbReference type="GO" id="GO:0005886">
    <property type="term" value="C:plasma membrane"/>
    <property type="evidence" value="ECO:0007669"/>
    <property type="project" value="UniProtKB-SubCell"/>
</dbReference>
<dbReference type="InterPro" id="IPR038468">
    <property type="entry name" value="MmpS_C"/>
</dbReference>
<sequence>MSETTPPTDPPTRPPAAEPRPWAPLDPRPDPGHAAQPDPWIPATPLYTDPPAPRPTAAEAGGGGSAGRRRSRRGPLAAVLAGVLVLAAGLGFGGYELLRPDDRPQIESTTGELGTEAGDVPPPGVSASPSPSASPAATPSQGPGRIRVVYEVTGRGAADILYHDANGAPIWLDAVRLPWRTSVRTDRLDLVMVQASKPDDASWSVSCSVTVDGSPAATETAGRGAWRASCFGAA</sequence>
<dbReference type="Pfam" id="PF05423">
    <property type="entry name" value="Mycobact_memb"/>
    <property type="match status" value="1"/>
</dbReference>
<keyword evidence="3" id="KW-1003">Cell membrane</keyword>
<feature type="region of interest" description="Disordered" evidence="7">
    <location>
        <begin position="96"/>
        <end position="143"/>
    </location>
</feature>
<keyword evidence="10" id="KW-1185">Reference proteome</keyword>
<evidence type="ECO:0000256" key="2">
    <source>
        <dbReference type="ARBA" id="ARBA00007531"/>
    </source>
</evidence>
<dbReference type="RefSeq" id="WP_088991931.1">
    <property type="nucleotide sequence ID" value="NZ_LT607750.1"/>
</dbReference>
<keyword evidence="6 8" id="KW-0472">Membrane</keyword>
<evidence type="ECO:0000256" key="1">
    <source>
        <dbReference type="ARBA" id="ARBA00004236"/>
    </source>
</evidence>
<feature type="transmembrane region" description="Helical" evidence="8">
    <location>
        <begin position="76"/>
        <end position="95"/>
    </location>
</feature>
<protein>
    <submittedName>
        <fullName evidence="9">Membrane protein</fullName>
    </submittedName>
</protein>
<comment type="subcellular location">
    <subcellularLocation>
        <location evidence="1">Cell membrane</location>
    </subcellularLocation>
</comment>
<evidence type="ECO:0000256" key="5">
    <source>
        <dbReference type="ARBA" id="ARBA00022989"/>
    </source>
</evidence>
<name>A0A1C5GNC8_9ACTN</name>